<protein>
    <recommendedName>
        <fullName evidence="10">Odorant receptor</fullName>
    </recommendedName>
</protein>
<keyword evidence="12" id="KW-1185">Reference proteome</keyword>
<accession>A0AAV2NA75</accession>
<dbReference type="Pfam" id="PF02949">
    <property type="entry name" value="7tm_6"/>
    <property type="match status" value="1"/>
</dbReference>
<keyword evidence="5 10" id="KW-0552">Olfaction</keyword>
<dbReference type="InterPro" id="IPR004117">
    <property type="entry name" value="7tm6_olfct_rcpt"/>
</dbReference>
<keyword evidence="6 10" id="KW-1133">Transmembrane helix</keyword>
<feature type="transmembrane region" description="Helical" evidence="10">
    <location>
        <begin position="123"/>
        <end position="144"/>
    </location>
</feature>
<evidence type="ECO:0000256" key="3">
    <source>
        <dbReference type="ARBA" id="ARBA00022606"/>
    </source>
</evidence>
<dbReference type="PROSITE" id="PS51257">
    <property type="entry name" value="PROKAR_LIPOPROTEIN"/>
    <property type="match status" value="1"/>
</dbReference>
<sequence length="370" mass="42881">MSVLKFTLMILAIAGCWRPFSWTSLIKHALYNAYTLLIISFLYSFTFTQFMDLILNVDNPDDFASTLYTMLTMCVSCYKIFNMWMNHESVAALIQDLTAGLFKPLVPAEIEIRRKFDKMIQTYAICYTAMIVISCAGNVLLSLLTDFRERKLTFREWIPYDYSSYVMFCLTYTHQYLGVISSCFVNISCDSLIIGLLLHLCCQITILKYRLKNITNDRTILRDCVRHHHHIIKYAHAANARFSKIIAFQFVVSTFVVCSSLYQLTRMTLGAYQISLITYMSCILAQIFIYCWFGNKLKLTSLQLVDSIFELEWITLDNKIKKSLLIIMNRAMIPIEFISAYLLNVNLDSFVGLLKTSYSAYNLLVHVQEQ</sequence>
<reference evidence="11" key="1">
    <citation type="submission" date="2024-04" db="EMBL/GenBank/DDBJ databases">
        <authorList>
            <consortium name="Molecular Ecology Group"/>
        </authorList>
    </citation>
    <scope>NUCLEOTIDE SEQUENCE</scope>
</reference>
<evidence type="ECO:0000313" key="12">
    <source>
        <dbReference type="Proteomes" id="UP001497644"/>
    </source>
</evidence>
<dbReference type="Proteomes" id="UP001497644">
    <property type="component" value="Chromosome 11"/>
</dbReference>
<feature type="transmembrane region" description="Helical" evidence="10">
    <location>
        <begin position="63"/>
        <end position="81"/>
    </location>
</feature>
<proteinExistence type="inferred from homology"/>
<evidence type="ECO:0000256" key="1">
    <source>
        <dbReference type="ARBA" id="ARBA00004651"/>
    </source>
</evidence>
<dbReference type="GO" id="GO:0004984">
    <property type="term" value="F:olfactory receptor activity"/>
    <property type="evidence" value="ECO:0007669"/>
    <property type="project" value="InterPro"/>
</dbReference>
<dbReference type="AlphaFoldDB" id="A0AAV2NA75"/>
<comment type="subcellular location">
    <subcellularLocation>
        <location evidence="1 10">Cell membrane</location>
        <topology evidence="1 10">Multi-pass membrane protein</topology>
    </subcellularLocation>
</comment>
<evidence type="ECO:0000256" key="9">
    <source>
        <dbReference type="ARBA" id="ARBA00023224"/>
    </source>
</evidence>
<feature type="transmembrane region" description="Helical" evidence="10">
    <location>
        <begin position="176"/>
        <end position="202"/>
    </location>
</feature>
<dbReference type="PANTHER" id="PTHR21137">
    <property type="entry name" value="ODORANT RECEPTOR"/>
    <property type="match status" value="1"/>
</dbReference>
<comment type="similarity">
    <text evidence="10">Belongs to the insect chemoreceptor superfamily. Heteromeric odorant receptor channel (TC 1.A.69) family.</text>
</comment>
<keyword evidence="4 10" id="KW-0812">Transmembrane</keyword>
<dbReference type="GO" id="GO:0007165">
    <property type="term" value="P:signal transduction"/>
    <property type="evidence" value="ECO:0007669"/>
    <property type="project" value="UniProtKB-KW"/>
</dbReference>
<evidence type="ECO:0000256" key="4">
    <source>
        <dbReference type="ARBA" id="ARBA00022692"/>
    </source>
</evidence>
<evidence type="ECO:0000256" key="5">
    <source>
        <dbReference type="ARBA" id="ARBA00022725"/>
    </source>
</evidence>
<gene>
    <name evidence="11" type="ORF">LPLAT_LOCUS2579</name>
</gene>
<feature type="transmembrane region" description="Helical" evidence="10">
    <location>
        <begin position="270"/>
        <end position="293"/>
    </location>
</feature>
<comment type="caution">
    <text evidence="10">Lacks conserved residue(s) required for the propagation of feature annotation.</text>
</comment>
<name>A0AAV2NA75_9HYME</name>
<keyword evidence="3 10" id="KW-0716">Sensory transduction</keyword>
<evidence type="ECO:0000256" key="8">
    <source>
        <dbReference type="ARBA" id="ARBA00023170"/>
    </source>
</evidence>
<evidence type="ECO:0000256" key="2">
    <source>
        <dbReference type="ARBA" id="ARBA00022475"/>
    </source>
</evidence>
<feature type="transmembrane region" description="Helical" evidence="10">
    <location>
        <begin position="245"/>
        <end position="264"/>
    </location>
</feature>
<dbReference type="GO" id="GO:0005886">
    <property type="term" value="C:plasma membrane"/>
    <property type="evidence" value="ECO:0007669"/>
    <property type="project" value="UniProtKB-SubCell"/>
</dbReference>
<dbReference type="PANTHER" id="PTHR21137:SF35">
    <property type="entry name" value="ODORANT RECEPTOR 19A-RELATED"/>
    <property type="match status" value="1"/>
</dbReference>
<evidence type="ECO:0000256" key="7">
    <source>
        <dbReference type="ARBA" id="ARBA00023136"/>
    </source>
</evidence>
<keyword evidence="9 10" id="KW-0807">Transducer</keyword>
<feature type="transmembrane region" description="Helical" evidence="10">
    <location>
        <begin position="33"/>
        <end position="51"/>
    </location>
</feature>
<evidence type="ECO:0000256" key="6">
    <source>
        <dbReference type="ARBA" id="ARBA00022989"/>
    </source>
</evidence>
<keyword evidence="7 10" id="KW-0472">Membrane</keyword>
<dbReference type="GO" id="GO:0005549">
    <property type="term" value="F:odorant binding"/>
    <property type="evidence" value="ECO:0007669"/>
    <property type="project" value="InterPro"/>
</dbReference>
<dbReference type="EMBL" id="OZ034834">
    <property type="protein sequence ID" value="CAL1676373.1"/>
    <property type="molecule type" value="Genomic_DNA"/>
</dbReference>
<organism evidence="11 12">
    <name type="scientific">Lasius platythorax</name>
    <dbReference type="NCBI Taxonomy" id="488582"/>
    <lineage>
        <taxon>Eukaryota</taxon>
        <taxon>Metazoa</taxon>
        <taxon>Ecdysozoa</taxon>
        <taxon>Arthropoda</taxon>
        <taxon>Hexapoda</taxon>
        <taxon>Insecta</taxon>
        <taxon>Pterygota</taxon>
        <taxon>Neoptera</taxon>
        <taxon>Endopterygota</taxon>
        <taxon>Hymenoptera</taxon>
        <taxon>Apocrita</taxon>
        <taxon>Aculeata</taxon>
        <taxon>Formicoidea</taxon>
        <taxon>Formicidae</taxon>
        <taxon>Formicinae</taxon>
        <taxon>Lasius</taxon>
        <taxon>Lasius</taxon>
    </lineage>
</organism>
<keyword evidence="8 10" id="KW-0675">Receptor</keyword>
<evidence type="ECO:0000256" key="10">
    <source>
        <dbReference type="RuleBase" id="RU351113"/>
    </source>
</evidence>
<evidence type="ECO:0000313" key="11">
    <source>
        <dbReference type="EMBL" id="CAL1676373.1"/>
    </source>
</evidence>
<keyword evidence="2" id="KW-1003">Cell membrane</keyword>